<comment type="caution">
    <text evidence="11">The sequence shown here is derived from an EMBL/GenBank/DDBJ whole genome shotgun (WGS) entry which is preliminary data.</text>
</comment>
<keyword evidence="12" id="KW-1185">Reference proteome</keyword>
<keyword evidence="5 9" id="KW-0227">DNA damage</keyword>
<dbReference type="Pfam" id="PF02463">
    <property type="entry name" value="SMC_N"/>
    <property type="match status" value="1"/>
</dbReference>
<keyword evidence="6" id="KW-0067">ATP-binding</keyword>
<evidence type="ECO:0000256" key="1">
    <source>
        <dbReference type="ARBA" id="ARBA00003618"/>
    </source>
</evidence>
<gene>
    <name evidence="11" type="primary">recN</name>
    <name evidence="11" type="ORF">PQG45_00960</name>
</gene>
<dbReference type="PIRSF" id="PIRSF003128">
    <property type="entry name" value="RecN"/>
    <property type="match status" value="1"/>
</dbReference>
<keyword evidence="7 9" id="KW-0234">DNA repair</keyword>
<organism evidence="11 12">
    <name type="scientific">Aquirufa regiilacus</name>
    <dbReference type="NCBI Taxonomy" id="3024868"/>
    <lineage>
        <taxon>Bacteria</taxon>
        <taxon>Pseudomonadati</taxon>
        <taxon>Bacteroidota</taxon>
        <taxon>Cytophagia</taxon>
        <taxon>Cytophagales</taxon>
        <taxon>Flectobacillaceae</taxon>
        <taxon>Aquirufa</taxon>
    </lineage>
</organism>
<evidence type="ECO:0000256" key="9">
    <source>
        <dbReference type="PIRNR" id="PIRNR003128"/>
    </source>
</evidence>
<dbReference type="PANTHER" id="PTHR11059:SF0">
    <property type="entry name" value="DNA REPAIR PROTEIN RECN"/>
    <property type="match status" value="1"/>
</dbReference>
<dbReference type="RefSeq" id="WP_316070129.1">
    <property type="nucleotide sequence ID" value="NZ_JAVNWW010000001.1"/>
</dbReference>
<evidence type="ECO:0000313" key="12">
    <source>
        <dbReference type="Proteomes" id="UP001249959"/>
    </source>
</evidence>
<dbReference type="Gene3D" id="3.40.50.300">
    <property type="entry name" value="P-loop containing nucleotide triphosphate hydrolases"/>
    <property type="match status" value="2"/>
</dbReference>
<evidence type="ECO:0000256" key="7">
    <source>
        <dbReference type="ARBA" id="ARBA00023204"/>
    </source>
</evidence>
<feature type="domain" description="RecF/RecN/SMC N-terminal" evidence="10">
    <location>
        <begin position="1"/>
        <end position="505"/>
    </location>
</feature>
<dbReference type="InterPro" id="IPR003395">
    <property type="entry name" value="RecF/RecN/SMC_N"/>
</dbReference>
<keyword evidence="4" id="KW-0547">Nucleotide-binding</keyword>
<dbReference type="CDD" id="cd03241">
    <property type="entry name" value="ABC_RecN"/>
    <property type="match status" value="2"/>
</dbReference>
<evidence type="ECO:0000256" key="8">
    <source>
        <dbReference type="ARBA" id="ARBA00033408"/>
    </source>
</evidence>
<proteinExistence type="inferred from homology"/>
<dbReference type="NCBIfam" id="TIGR00634">
    <property type="entry name" value="recN"/>
    <property type="match status" value="1"/>
</dbReference>
<evidence type="ECO:0000256" key="2">
    <source>
        <dbReference type="ARBA" id="ARBA00009441"/>
    </source>
</evidence>
<evidence type="ECO:0000259" key="10">
    <source>
        <dbReference type="Pfam" id="PF02463"/>
    </source>
</evidence>
<dbReference type="EMBL" id="JAVNWW010000001">
    <property type="protein sequence ID" value="MDU0807597.1"/>
    <property type="molecule type" value="Genomic_DNA"/>
</dbReference>
<dbReference type="Proteomes" id="UP001249959">
    <property type="component" value="Unassembled WGS sequence"/>
</dbReference>
<evidence type="ECO:0000313" key="11">
    <source>
        <dbReference type="EMBL" id="MDU0807597.1"/>
    </source>
</evidence>
<dbReference type="PANTHER" id="PTHR11059">
    <property type="entry name" value="DNA REPAIR PROTEIN RECN"/>
    <property type="match status" value="1"/>
</dbReference>
<evidence type="ECO:0000256" key="4">
    <source>
        <dbReference type="ARBA" id="ARBA00022741"/>
    </source>
</evidence>
<comment type="function">
    <text evidence="1 9">May be involved in recombinational repair of damaged DNA.</text>
</comment>
<evidence type="ECO:0000256" key="5">
    <source>
        <dbReference type="ARBA" id="ARBA00022763"/>
    </source>
</evidence>
<dbReference type="InterPro" id="IPR027417">
    <property type="entry name" value="P-loop_NTPase"/>
</dbReference>
<name>A0ABU3TPI7_9BACT</name>
<accession>A0ABU3TPI7</accession>
<dbReference type="InterPro" id="IPR004604">
    <property type="entry name" value="DNA_recomb/repair_RecN"/>
</dbReference>
<reference evidence="11 12" key="1">
    <citation type="submission" date="2023-09" db="EMBL/GenBank/DDBJ databases">
        <title>Aquirufa genomes.</title>
        <authorList>
            <person name="Pitt A."/>
        </authorList>
    </citation>
    <scope>NUCLEOTIDE SEQUENCE [LARGE SCALE GENOMIC DNA]</scope>
    <source>
        <strain evidence="11 12">LEOWEIH-7C</strain>
    </source>
</reference>
<dbReference type="SUPFAM" id="SSF52540">
    <property type="entry name" value="P-loop containing nucleoside triphosphate hydrolases"/>
    <property type="match status" value="1"/>
</dbReference>
<evidence type="ECO:0000256" key="6">
    <source>
        <dbReference type="ARBA" id="ARBA00022840"/>
    </source>
</evidence>
<comment type="similarity">
    <text evidence="2 9">Belongs to the RecN family.</text>
</comment>
<sequence>MLKQLHIQNYALIDSVNLSLSEGLSVITGETGAGKSILLGAIALLMGARADSKSLYDPEKKCIIEGTFALTNYPHIRQLFEEEGLDFEDPCIIRREINPQGKSRTFVNDSPVTLDSLRKIGQELIDVHSQQDTWWMSHPDFSLELIDSFAQNQTLKSSYTLAFQAYTSAQEHVDHLVKQAASGMQGLDFMQFQFQELESAQLRTDEFEGLEIAVEKGENAEQIHEKLAGLANLLSLDELSIGQQMRLALQHTQSLSKWDPTYEAWKACLDSIWIELKDLSNEVEREAEDFQSDPASLQRQQQRLDLLNRLLQKYQVTDITSLIDMRNQLDDQIARFSNMDEAIAKAKAVLAMNQASAEKAALALSASRNKVLNPIVAQLTDSLAALGIPNATLAWENLQREMRISGIDKIQLLFSANKGLSPKPFKQVASGGELSRLMLSIKHLLAQKRALPTLILDEIDTGVSGEIAIKIGQMLTQMSQGHQLIAITHLPQIAAAGIAHWYVYKDHAGEKTVSSLRELKGEERVDEIAKMIGGQQGYVELKDNVRKLIQANHVK</sequence>
<protein>
    <recommendedName>
        <fullName evidence="3 9">DNA repair protein RecN</fullName>
    </recommendedName>
    <alternativeName>
        <fullName evidence="8 9">Recombination protein N</fullName>
    </alternativeName>
</protein>
<evidence type="ECO:0000256" key="3">
    <source>
        <dbReference type="ARBA" id="ARBA00021315"/>
    </source>
</evidence>